<evidence type="ECO:0000313" key="1">
    <source>
        <dbReference type="EMBL" id="MPN15876.1"/>
    </source>
</evidence>
<dbReference type="EMBL" id="VSSQ01062749">
    <property type="protein sequence ID" value="MPN15876.1"/>
    <property type="molecule type" value="Genomic_DNA"/>
</dbReference>
<protein>
    <submittedName>
        <fullName evidence="1">Uncharacterized protein</fullName>
    </submittedName>
</protein>
<reference evidence="1" key="1">
    <citation type="submission" date="2019-08" db="EMBL/GenBank/DDBJ databases">
        <authorList>
            <person name="Kucharzyk K."/>
            <person name="Murdoch R.W."/>
            <person name="Higgins S."/>
            <person name="Loffler F."/>
        </authorList>
    </citation>
    <scope>NUCLEOTIDE SEQUENCE</scope>
</reference>
<organism evidence="1">
    <name type="scientific">bioreactor metagenome</name>
    <dbReference type="NCBI Taxonomy" id="1076179"/>
    <lineage>
        <taxon>unclassified sequences</taxon>
        <taxon>metagenomes</taxon>
        <taxon>ecological metagenomes</taxon>
    </lineage>
</organism>
<accession>A0A645FQB0</accession>
<dbReference type="AlphaFoldDB" id="A0A645FQB0"/>
<proteinExistence type="predicted"/>
<comment type="caution">
    <text evidence="1">The sequence shown here is derived from an EMBL/GenBank/DDBJ whole genome shotgun (WGS) entry which is preliminary data.</text>
</comment>
<name>A0A645FQB0_9ZZZZ</name>
<sequence>MLVDSPAVGDEAKAMSLLAALSTLRGLFPAEGRTINGVFYLPSGGAAAGVDNLYACFALDLTAKQSAM</sequence>
<gene>
    <name evidence="1" type="ORF">SDC9_163212</name>
</gene>